<organism evidence="2 3">
    <name type="scientific">Falsiroseomonas frigidaquae</name>
    <dbReference type="NCBI Taxonomy" id="487318"/>
    <lineage>
        <taxon>Bacteria</taxon>
        <taxon>Pseudomonadati</taxon>
        <taxon>Pseudomonadota</taxon>
        <taxon>Alphaproteobacteria</taxon>
        <taxon>Acetobacterales</taxon>
        <taxon>Roseomonadaceae</taxon>
        <taxon>Falsiroseomonas</taxon>
    </lineage>
</organism>
<evidence type="ECO:0000313" key="2">
    <source>
        <dbReference type="EMBL" id="NKE45422.1"/>
    </source>
</evidence>
<evidence type="ECO:0000256" key="1">
    <source>
        <dbReference type="SAM" id="SignalP"/>
    </source>
</evidence>
<gene>
    <name evidence="2" type="ORF">HB662_11600</name>
</gene>
<evidence type="ECO:0000313" key="3">
    <source>
        <dbReference type="Proteomes" id="UP000765160"/>
    </source>
</evidence>
<dbReference type="EMBL" id="JAAVTX010000003">
    <property type="protein sequence ID" value="NKE45422.1"/>
    <property type="molecule type" value="Genomic_DNA"/>
</dbReference>
<keyword evidence="1" id="KW-0732">Signal</keyword>
<dbReference type="RefSeq" id="WP_168049863.1">
    <property type="nucleotide sequence ID" value="NZ_JAATJR010000003.1"/>
</dbReference>
<feature type="signal peptide" evidence="1">
    <location>
        <begin position="1"/>
        <end position="22"/>
    </location>
</feature>
<keyword evidence="3" id="KW-1185">Reference proteome</keyword>
<reference evidence="2 3" key="1">
    <citation type="submission" date="2020-03" db="EMBL/GenBank/DDBJ databases">
        <title>Roseomonas selenitidurans sp. nov. isolated from soil.</title>
        <authorList>
            <person name="Liu H."/>
        </authorList>
    </citation>
    <scope>NUCLEOTIDE SEQUENCE [LARGE SCALE GENOMIC DNA]</scope>
    <source>
        <strain evidence="2 3">JCM 15073</strain>
    </source>
</reference>
<dbReference type="Proteomes" id="UP000765160">
    <property type="component" value="Unassembled WGS sequence"/>
</dbReference>
<sequence length="564" mass="59262">MADMILRGAAMALAVAAGPAIAASPPLPGSTGPGSLPSVRAAAQAESAAARGTEVVPSTAPPIRIGQFGFPVTGAPPTETAPSGRPWTIVPSLSVQAVATDNLFNSPNRKSGDVFTTITPGVLVSADTARLQGVLSYTPSARFHAENGDQDRIDQNFNGQALLSVVPGTVFLDVRGASSVQSIAGGFAPEGNIVTNDRDRLQTTSFQVSPYIVHRFGDTATAQIGYAFQYVDQSGDDPVLALQPGLSTPGVQGGTAAQSFTAHEGYAVVRTGPDFGRLAMEGRLEATSYIGDGVLDGAYRRLGSVEARYAILRGFSVLLQGGYEQQRFAGTPGIDIDEPIWSVGARFDFSDTSQMTVRYGRRNGFNSFSFDGGFDVGGRTRISGRYAETLSTGALEAADLLSATSLDQFGNPIDLSTGLPVIRPFSGSFLGSQTSLVRVKSASAAIVQTWPRDTFALTVTREERTPVSVAAGGRSFGQRGTSAGFTWSHALTPRTNAIGFLQYGRTSSDLNNDGTVMSASLTFVHELRENTSVTLQLASSRREQVSGSGTSTQNFILIGLRQTF</sequence>
<comment type="caution">
    <text evidence="2">The sequence shown here is derived from an EMBL/GenBank/DDBJ whole genome shotgun (WGS) entry which is preliminary data.</text>
</comment>
<feature type="chain" id="PRO_5047347199" description="TIGR03016 family PEP-CTERM system-associated outer membrane protein" evidence="1">
    <location>
        <begin position="23"/>
        <end position="564"/>
    </location>
</feature>
<accession>A0ABX1EZA8</accession>
<protein>
    <recommendedName>
        <fullName evidence="4">TIGR03016 family PEP-CTERM system-associated outer membrane protein</fullName>
    </recommendedName>
</protein>
<evidence type="ECO:0008006" key="4">
    <source>
        <dbReference type="Google" id="ProtNLM"/>
    </source>
</evidence>
<proteinExistence type="predicted"/>
<name>A0ABX1EZA8_9PROT</name>